<dbReference type="SMART" id="SM00399">
    <property type="entry name" value="ZnF_C4"/>
    <property type="match status" value="1"/>
</dbReference>
<evidence type="ECO:0000256" key="6">
    <source>
        <dbReference type="ARBA" id="ARBA00023163"/>
    </source>
</evidence>
<name>A0AA36MBF4_CYLNA</name>
<dbReference type="Pfam" id="PF00105">
    <property type="entry name" value="zf-C4"/>
    <property type="match status" value="1"/>
</dbReference>
<comment type="subcellular location">
    <subcellularLocation>
        <location evidence="9">Nucleus</location>
    </subcellularLocation>
</comment>
<proteinExistence type="inferred from homology"/>
<feature type="domain" description="NR LBD" evidence="11">
    <location>
        <begin position="182"/>
        <end position="422"/>
    </location>
</feature>
<feature type="domain" description="Nuclear receptor" evidence="10">
    <location>
        <begin position="9"/>
        <end position="84"/>
    </location>
</feature>
<evidence type="ECO:0000259" key="10">
    <source>
        <dbReference type="PROSITE" id="PS51030"/>
    </source>
</evidence>
<dbReference type="GO" id="GO:0005634">
    <property type="term" value="C:nucleus"/>
    <property type="evidence" value="ECO:0007669"/>
    <property type="project" value="UniProtKB-SubCell"/>
</dbReference>
<dbReference type="Gene3D" id="3.30.50.10">
    <property type="entry name" value="Erythroid Transcription Factor GATA-1, subunit A"/>
    <property type="match status" value="1"/>
</dbReference>
<organism evidence="12 13">
    <name type="scientific">Cylicocyclus nassatus</name>
    <name type="common">Nematode worm</name>
    <dbReference type="NCBI Taxonomy" id="53992"/>
    <lineage>
        <taxon>Eukaryota</taxon>
        <taxon>Metazoa</taxon>
        <taxon>Ecdysozoa</taxon>
        <taxon>Nematoda</taxon>
        <taxon>Chromadorea</taxon>
        <taxon>Rhabditida</taxon>
        <taxon>Rhabditina</taxon>
        <taxon>Rhabditomorpha</taxon>
        <taxon>Strongyloidea</taxon>
        <taxon>Strongylidae</taxon>
        <taxon>Cylicocyclus</taxon>
    </lineage>
</organism>
<dbReference type="PRINTS" id="PR00047">
    <property type="entry name" value="STROIDFINGER"/>
</dbReference>
<comment type="similarity">
    <text evidence="9">Belongs to the nuclear hormone receptor family.</text>
</comment>
<comment type="caution">
    <text evidence="12">The sequence shown here is derived from an EMBL/GenBank/DDBJ whole genome shotgun (WGS) entry which is preliminary data.</text>
</comment>
<sequence length="424" mass="47828">MEVQPSTNNLICQVCGSTGAQIHYRAVACGSCKIFFVRTIQGTSRYLCEKGSTCVVTKDNRNSCKACRFAKCLKANMTEQDVGRFKKNSKCTSKNDAVVPYIAESQWKIQFEKQRAMNTLPPCALTSNTYDLNQMPETISIGAHFVRDLVRTSKAPDYAKTLVYIESLCDNNEAPKSSFAYTLDASLADVLQKPHICCARTPIGWNEELFVEQDNVLDILKQVYCRTVTHFADFVASCPELQLLNSKDKLALCSTNYCGVVLLLMSYNTYLNNCEGILFPHGFKYSLSKKREDNEYNAYLHELVEYLYRNVILAFREVFVTVEEYAIIKALVLFSGVMSLSDEGSEIVSKARRKYGALLSEYVMATRADLTTADQMARVSKLYSIIPHIMHASESDNTYCARMVMMNVGNMNGSLSYDLHVRKF</sequence>
<dbReference type="PANTHER" id="PTHR47630">
    <property type="entry name" value="NUCLEAR HORMONE RECEPTOR FAMILY-RELATED-RELATED"/>
    <property type="match status" value="1"/>
</dbReference>
<dbReference type="GO" id="GO:0043565">
    <property type="term" value="F:sequence-specific DNA binding"/>
    <property type="evidence" value="ECO:0007669"/>
    <property type="project" value="InterPro"/>
</dbReference>
<reference evidence="12" key="1">
    <citation type="submission" date="2023-07" db="EMBL/GenBank/DDBJ databases">
        <authorList>
            <consortium name="CYATHOMIX"/>
        </authorList>
    </citation>
    <scope>NUCLEOTIDE SEQUENCE</scope>
    <source>
        <strain evidence="12">N/A</strain>
    </source>
</reference>
<dbReference type="InterPro" id="IPR052499">
    <property type="entry name" value="C.elegans_NHRs"/>
</dbReference>
<keyword evidence="6 9" id="KW-0804">Transcription</keyword>
<evidence type="ECO:0000256" key="1">
    <source>
        <dbReference type="ARBA" id="ARBA00022723"/>
    </source>
</evidence>
<dbReference type="InterPro" id="IPR000536">
    <property type="entry name" value="Nucl_hrmn_rcpt_lig-bd"/>
</dbReference>
<keyword evidence="7 9" id="KW-0675">Receptor</keyword>
<dbReference type="Proteomes" id="UP001176961">
    <property type="component" value="Unassembled WGS sequence"/>
</dbReference>
<dbReference type="InterPro" id="IPR035500">
    <property type="entry name" value="NHR-like_dom_sf"/>
</dbReference>
<evidence type="ECO:0000256" key="8">
    <source>
        <dbReference type="ARBA" id="ARBA00023242"/>
    </source>
</evidence>
<evidence type="ECO:0000256" key="7">
    <source>
        <dbReference type="ARBA" id="ARBA00023170"/>
    </source>
</evidence>
<accession>A0AA36MBF4</accession>
<keyword evidence="13" id="KW-1185">Reference proteome</keyword>
<dbReference type="InterPro" id="IPR013088">
    <property type="entry name" value="Znf_NHR/GATA"/>
</dbReference>
<dbReference type="SUPFAM" id="SSF57716">
    <property type="entry name" value="Glucocorticoid receptor-like (DNA-binding domain)"/>
    <property type="match status" value="1"/>
</dbReference>
<keyword evidence="1 9" id="KW-0479">Metal-binding</keyword>
<evidence type="ECO:0000259" key="11">
    <source>
        <dbReference type="PROSITE" id="PS51843"/>
    </source>
</evidence>
<dbReference type="PANTHER" id="PTHR47630:SF6">
    <property type="entry name" value="NUCLEAR HORMONE RECEPTOR FAMILY"/>
    <property type="match status" value="1"/>
</dbReference>
<dbReference type="EMBL" id="CATQJL010000305">
    <property type="protein sequence ID" value="CAJ0603487.1"/>
    <property type="molecule type" value="Genomic_DNA"/>
</dbReference>
<gene>
    <name evidence="12" type="ORF">CYNAS_LOCUS15470</name>
</gene>
<evidence type="ECO:0000256" key="9">
    <source>
        <dbReference type="RuleBase" id="RU004334"/>
    </source>
</evidence>
<dbReference type="GO" id="GO:0008270">
    <property type="term" value="F:zinc ion binding"/>
    <property type="evidence" value="ECO:0007669"/>
    <property type="project" value="UniProtKB-KW"/>
</dbReference>
<keyword evidence="8 9" id="KW-0539">Nucleus</keyword>
<keyword evidence="2 9" id="KW-0863">Zinc-finger</keyword>
<dbReference type="PROSITE" id="PS51030">
    <property type="entry name" value="NUCLEAR_REC_DBD_2"/>
    <property type="match status" value="1"/>
</dbReference>
<dbReference type="PROSITE" id="PS51843">
    <property type="entry name" value="NR_LBD"/>
    <property type="match status" value="1"/>
</dbReference>
<keyword evidence="5 9" id="KW-0238">DNA-binding</keyword>
<evidence type="ECO:0000256" key="5">
    <source>
        <dbReference type="ARBA" id="ARBA00023125"/>
    </source>
</evidence>
<keyword evidence="4 9" id="KW-0805">Transcription regulation</keyword>
<dbReference type="GO" id="GO:0003700">
    <property type="term" value="F:DNA-binding transcription factor activity"/>
    <property type="evidence" value="ECO:0007669"/>
    <property type="project" value="InterPro"/>
</dbReference>
<protein>
    <submittedName>
        <fullName evidence="12">Uncharacterized protein</fullName>
    </submittedName>
</protein>
<evidence type="ECO:0000256" key="3">
    <source>
        <dbReference type="ARBA" id="ARBA00022833"/>
    </source>
</evidence>
<keyword evidence="3 9" id="KW-0862">Zinc</keyword>
<evidence type="ECO:0000313" key="12">
    <source>
        <dbReference type="EMBL" id="CAJ0603487.1"/>
    </source>
</evidence>
<dbReference type="SUPFAM" id="SSF48508">
    <property type="entry name" value="Nuclear receptor ligand-binding domain"/>
    <property type="match status" value="1"/>
</dbReference>
<evidence type="ECO:0000256" key="4">
    <source>
        <dbReference type="ARBA" id="ARBA00023015"/>
    </source>
</evidence>
<dbReference type="Gene3D" id="1.10.565.10">
    <property type="entry name" value="Retinoid X Receptor"/>
    <property type="match status" value="1"/>
</dbReference>
<dbReference type="Pfam" id="PF00104">
    <property type="entry name" value="Hormone_recep"/>
    <property type="match status" value="1"/>
</dbReference>
<dbReference type="SMART" id="SM00430">
    <property type="entry name" value="HOLI"/>
    <property type="match status" value="1"/>
</dbReference>
<evidence type="ECO:0000313" key="13">
    <source>
        <dbReference type="Proteomes" id="UP001176961"/>
    </source>
</evidence>
<dbReference type="AlphaFoldDB" id="A0AA36MBF4"/>
<dbReference type="InterPro" id="IPR001628">
    <property type="entry name" value="Znf_hrmn_rcpt"/>
</dbReference>
<evidence type="ECO:0000256" key="2">
    <source>
        <dbReference type="ARBA" id="ARBA00022771"/>
    </source>
</evidence>
<dbReference type="PROSITE" id="PS00031">
    <property type="entry name" value="NUCLEAR_REC_DBD_1"/>
    <property type="match status" value="1"/>
</dbReference>